<organism evidence="1 2">
    <name type="scientific">Rhodovulum steppense</name>
    <dbReference type="NCBI Taxonomy" id="540251"/>
    <lineage>
        <taxon>Bacteria</taxon>
        <taxon>Pseudomonadati</taxon>
        <taxon>Pseudomonadota</taxon>
        <taxon>Alphaproteobacteria</taxon>
        <taxon>Rhodobacterales</taxon>
        <taxon>Paracoccaceae</taxon>
        <taxon>Rhodovulum</taxon>
    </lineage>
</organism>
<evidence type="ECO:0000313" key="2">
    <source>
        <dbReference type="Proteomes" id="UP000295277"/>
    </source>
</evidence>
<sequence>MNTYPWDAWMPKLAANQHMTDVKIDRSKSTTMFSDALGVALLSDKKPNIELKTSNPTPLSSKMGWDLLGGKGEGNVVLTTAEPYPLSARMGWKLLSERKYYAIAAHQQ</sequence>
<accession>A0A4R1YXX7</accession>
<dbReference type="OrthoDB" id="7864006at2"/>
<dbReference type="Proteomes" id="UP000295277">
    <property type="component" value="Unassembled WGS sequence"/>
</dbReference>
<protein>
    <submittedName>
        <fullName evidence="1">Uncharacterized protein</fullName>
    </submittedName>
</protein>
<dbReference type="AlphaFoldDB" id="A0A4R1YXX7"/>
<reference evidence="1 2" key="1">
    <citation type="submission" date="2019-03" db="EMBL/GenBank/DDBJ databases">
        <title>Genomic Encyclopedia of Type Strains, Phase IV (KMG-IV): sequencing the most valuable type-strain genomes for metagenomic binning, comparative biology and taxonomic classification.</title>
        <authorList>
            <person name="Goeker M."/>
        </authorList>
    </citation>
    <scope>NUCLEOTIDE SEQUENCE [LARGE SCALE GENOMIC DNA]</scope>
    <source>
        <strain evidence="1 2">DSM 21153</strain>
    </source>
</reference>
<dbReference type="EMBL" id="SLVM01000005">
    <property type="protein sequence ID" value="TCM86080.1"/>
    <property type="molecule type" value="Genomic_DNA"/>
</dbReference>
<keyword evidence="2" id="KW-1185">Reference proteome</keyword>
<proteinExistence type="predicted"/>
<name>A0A4R1YXX7_9RHOB</name>
<gene>
    <name evidence="1" type="ORF">EV216_10545</name>
</gene>
<dbReference type="RefSeq" id="WP_132693878.1">
    <property type="nucleotide sequence ID" value="NZ_SLVM01000005.1"/>
</dbReference>
<comment type="caution">
    <text evidence="1">The sequence shown here is derived from an EMBL/GenBank/DDBJ whole genome shotgun (WGS) entry which is preliminary data.</text>
</comment>
<evidence type="ECO:0000313" key="1">
    <source>
        <dbReference type="EMBL" id="TCM86080.1"/>
    </source>
</evidence>